<dbReference type="PRINTS" id="PR00738">
    <property type="entry name" value="GLHYDRLASE20"/>
</dbReference>
<dbReference type="InterPro" id="IPR025705">
    <property type="entry name" value="Beta_hexosaminidase_sua/sub"/>
</dbReference>
<dbReference type="AlphaFoldDB" id="A0A542D604"/>
<feature type="chain" id="PRO_5021949081" description="beta-N-acetylhexosaminidase" evidence="10">
    <location>
        <begin position="27"/>
        <end position="886"/>
    </location>
</feature>
<accession>A0A542D604</accession>
<dbReference type="InterPro" id="IPR004866">
    <property type="entry name" value="CHB/HEX_N_dom"/>
</dbReference>
<dbReference type="InterPro" id="IPR014756">
    <property type="entry name" value="Ig_E-set"/>
</dbReference>
<dbReference type="Pfam" id="PF03174">
    <property type="entry name" value="CHB_HEX_C"/>
    <property type="match status" value="1"/>
</dbReference>
<dbReference type="Gene3D" id="2.60.40.290">
    <property type="match status" value="1"/>
</dbReference>
<dbReference type="OrthoDB" id="9763537at2"/>
<dbReference type="Gene3D" id="2.60.40.10">
    <property type="entry name" value="Immunoglobulins"/>
    <property type="match status" value="1"/>
</dbReference>
<dbReference type="InterPro" id="IPR013783">
    <property type="entry name" value="Ig-like_fold"/>
</dbReference>
<dbReference type="Pfam" id="PF03173">
    <property type="entry name" value="CHB_HEX"/>
    <property type="match status" value="1"/>
</dbReference>
<evidence type="ECO:0000256" key="7">
    <source>
        <dbReference type="ARBA" id="ARBA00033000"/>
    </source>
</evidence>
<dbReference type="InterPro" id="IPR015883">
    <property type="entry name" value="Glyco_hydro_20_cat"/>
</dbReference>
<reference evidence="12" key="1">
    <citation type="submission" date="2019-06" db="EMBL/GenBank/DDBJ databases">
        <authorList>
            <person name="Deangelis K."/>
            <person name="Huntemann M."/>
            <person name="Clum A."/>
            <person name="Pillay M."/>
            <person name="Palaniappan K."/>
            <person name="Varghese N."/>
            <person name="Mikhailova N."/>
            <person name="Stamatis D."/>
            <person name="Reddy T."/>
            <person name="Daum C."/>
            <person name="Shapiro N."/>
            <person name="Ivanova N."/>
            <person name="Kyrpides N."/>
            <person name="Woyke T."/>
        </authorList>
    </citation>
    <scope>NUCLEOTIDE SEQUENCE [LARGE SCALE GENOMIC DNA]</scope>
    <source>
        <strain evidence="12">128R</strain>
    </source>
</reference>
<dbReference type="PANTHER" id="PTHR22600">
    <property type="entry name" value="BETA-HEXOSAMINIDASE"/>
    <property type="match status" value="1"/>
</dbReference>
<dbReference type="CDD" id="cd02847">
    <property type="entry name" value="E_set_Chitobiase_C"/>
    <property type="match status" value="1"/>
</dbReference>
<comment type="caution">
    <text evidence="12">The sequence shown here is derived from an EMBL/GenBank/DDBJ whole genome shotgun (WGS) entry which is preliminary data.</text>
</comment>
<evidence type="ECO:0000256" key="8">
    <source>
        <dbReference type="PIRSR" id="PIRSR625705-1"/>
    </source>
</evidence>
<gene>
    <name evidence="12" type="ORF">FHU10_0445</name>
</gene>
<keyword evidence="10" id="KW-0732">Signal</keyword>
<name>A0A542D604_SERFO</name>
<evidence type="ECO:0000259" key="11">
    <source>
        <dbReference type="SMART" id="SM01081"/>
    </source>
</evidence>
<evidence type="ECO:0000313" key="12">
    <source>
        <dbReference type="EMBL" id="TVZ68034.1"/>
    </source>
</evidence>
<feature type="region of interest" description="Disordered" evidence="9">
    <location>
        <begin position="854"/>
        <end position="886"/>
    </location>
</feature>
<dbReference type="InterPro" id="IPR008965">
    <property type="entry name" value="CBM2/CBM3_carb-bd_dom_sf"/>
</dbReference>
<feature type="domain" description="Chitobiase/beta-hexosaminidases N-terminal" evidence="11">
    <location>
        <begin position="35"/>
        <end position="196"/>
    </location>
</feature>
<evidence type="ECO:0000256" key="4">
    <source>
        <dbReference type="ARBA" id="ARBA00022801"/>
    </source>
</evidence>
<dbReference type="InterPro" id="IPR015882">
    <property type="entry name" value="HEX_bac_N"/>
</dbReference>
<dbReference type="SUPFAM" id="SSF81296">
    <property type="entry name" value="E set domains"/>
    <property type="match status" value="1"/>
</dbReference>
<reference evidence="12" key="2">
    <citation type="submission" date="2019-08" db="EMBL/GenBank/DDBJ databases">
        <title>Investigation of anaerobic lignin degradation for improved lignocellulosic biofuels.</title>
        <authorList>
            <person name="Deangelis K.PhD."/>
        </authorList>
    </citation>
    <scope>NUCLEOTIDE SEQUENCE [LARGE SCALE GENOMIC DNA]</scope>
    <source>
        <strain evidence="12">128R</strain>
    </source>
</reference>
<feature type="compositionally biased region" description="Basic and acidic residues" evidence="9">
    <location>
        <begin position="874"/>
        <end position="886"/>
    </location>
</feature>
<dbReference type="SUPFAM" id="SSF55545">
    <property type="entry name" value="beta-N-acetylhexosaminidase-like domain"/>
    <property type="match status" value="1"/>
</dbReference>
<dbReference type="InterPro" id="IPR004867">
    <property type="entry name" value="CHB_C_dom"/>
</dbReference>
<dbReference type="CDD" id="cd06569">
    <property type="entry name" value="GH20_Sm-chitobiase-like"/>
    <property type="match status" value="1"/>
</dbReference>
<dbReference type="SUPFAM" id="SSF49384">
    <property type="entry name" value="Carbohydrate-binding domain"/>
    <property type="match status" value="1"/>
</dbReference>
<keyword evidence="5" id="KW-0326">Glycosidase</keyword>
<evidence type="ECO:0000256" key="2">
    <source>
        <dbReference type="ARBA" id="ARBA00006285"/>
    </source>
</evidence>
<feature type="active site" description="Proton donor" evidence="8">
    <location>
        <position position="539"/>
    </location>
</feature>
<evidence type="ECO:0000256" key="9">
    <source>
        <dbReference type="SAM" id="MobiDB-lite"/>
    </source>
</evidence>
<dbReference type="EMBL" id="VISQ01000001">
    <property type="protein sequence ID" value="TVZ68034.1"/>
    <property type="molecule type" value="Genomic_DNA"/>
</dbReference>
<evidence type="ECO:0000256" key="5">
    <source>
        <dbReference type="ARBA" id="ARBA00023295"/>
    </source>
</evidence>
<dbReference type="InterPro" id="IPR029018">
    <property type="entry name" value="Hex-like_dom2"/>
</dbReference>
<keyword evidence="4" id="KW-0378">Hydrolase</keyword>
<dbReference type="PANTHER" id="PTHR22600:SF57">
    <property type="entry name" value="BETA-N-ACETYLHEXOSAMINIDASE"/>
    <property type="match status" value="1"/>
</dbReference>
<dbReference type="Gene3D" id="3.30.379.10">
    <property type="entry name" value="Chitobiase/beta-hexosaminidase domain 2-like"/>
    <property type="match status" value="1"/>
</dbReference>
<dbReference type="Pfam" id="PF02838">
    <property type="entry name" value="Glyco_hydro_20b"/>
    <property type="match status" value="1"/>
</dbReference>
<dbReference type="GO" id="GO:0004563">
    <property type="term" value="F:beta-N-acetylhexosaminidase activity"/>
    <property type="evidence" value="ECO:0007669"/>
    <property type="project" value="UniProtKB-EC"/>
</dbReference>
<evidence type="ECO:0000256" key="10">
    <source>
        <dbReference type="SAM" id="SignalP"/>
    </source>
</evidence>
<dbReference type="SMART" id="SM01081">
    <property type="entry name" value="CHB_HEX"/>
    <property type="match status" value="1"/>
</dbReference>
<comment type="similarity">
    <text evidence="2">Belongs to the glycosyl hydrolase 20 family.</text>
</comment>
<sequence>MNKFKMSALAVLTATGLFGSIGSAMANQQVVDQLSQLKVNLKMLDNRAAEHGVDCAKLGADWASCHKVMITLTNGSQEIKDKDWAIYFHSPRQTLKVDNDQFKVTHLTGDLYKLEPTDKFTSFPANQAVEIPIIAEYWQLFHSDFLPRWYATSGDAKPKILANTDTDDVNQFVAPFTGDQWKRTKDDNNILMVPESRFTKNQELKVLPMATLRGQIIPTPMDVKIHQQDVDLSKGVALELSALAKPAADAVAKRFELLGVENKAGGYPIKTDIQPGAFKGDQAVPGAYQLKIGEKGALITGFDQAGVFYGLQSILSLVPTDGSSKIATLDAKDAPRFQYRGIFLDVARNFHHKDAVLRLLDQMAAYKLNKFHFHLTDDEGWRIEIPGLPELTEVGGQRCHDLSETTCLLPQYGSGPEPHGGFFSRQDYIDIIKYAQARQIEVIPEIDMPAHARAAIISMEARYKKLLAEGKEKEANEFRLVDPTDTSNTTSVQYFNRQSYLNPCLDSSKNFVDKVIGEIAQMHKEAGQPLQTWHFGGDEAKNIRLGAGYTDVNKPEPGKGMLDLSKEDKPWAKSQVCQAMIKDGKVEDMEHLPSYFGLEVSQLVKAHGIDRMQAWQDGLKDAKDSKAFATKNVAVNFWDTLYWGGFDSANDWANKGYQVVISNPDYVYFDFPYEVTPEEHGYYWGTRFSDEQKIFSFAPNNLPQNAETSVDRDGNHFTAKSDKPWPGAYGLSAQLWSEVVRTDQQMEYMIYPRALSVAERAWHRASWEQDYKAGREYKGGETHQVDTKTLDKDWLRFANLVGQRELAKMDKAGVSYRLPVPGARIVGGQLEANIALPGLGIEYSTDGGKQWQRYDDKARPSVSGDVQIRAVSPDGKRFSRAEPVKA</sequence>
<protein>
    <recommendedName>
        <fullName evidence="3">beta-N-acetylhexosaminidase</fullName>
        <ecNumber evidence="3">3.2.1.52</ecNumber>
    </recommendedName>
    <alternativeName>
        <fullName evidence="6">Beta-N-acetylhexosaminidase</fullName>
    </alternativeName>
    <alternativeName>
        <fullName evidence="7">N-acetyl-beta-glucosaminidase</fullName>
    </alternativeName>
</protein>
<dbReference type="SUPFAM" id="SSF51445">
    <property type="entry name" value="(Trans)glycosidases"/>
    <property type="match status" value="1"/>
</dbReference>
<comment type="catalytic activity">
    <reaction evidence="1">
        <text>Hydrolysis of terminal non-reducing N-acetyl-D-hexosamine residues in N-acetyl-beta-D-hexosaminides.</text>
        <dbReference type="EC" id="3.2.1.52"/>
    </reaction>
</comment>
<dbReference type="Gene3D" id="3.20.20.80">
    <property type="entry name" value="Glycosidases"/>
    <property type="match status" value="1"/>
</dbReference>
<feature type="signal peptide" evidence="10">
    <location>
        <begin position="1"/>
        <end position="26"/>
    </location>
</feature>
<proteinExistence type="inferred from homology"/>
<dbReference type="GO" id="GO:0030203">
    <property type="term" value="P:glycosaminoglycan metabolic process"/>
    <property type="evidence" value="ECO:0007669"/>
    <property type="project" value="TreeGrafter"/>
</dbReference>
<dbReference type="EC" id="3.2.1.52" evidence="3"/>
<dbReference type="Pfam" id="PF00728">
    <property type="entry name" value="Glyco_hydro_20"/>
    <property type="match status" value="1"/>
</dbReference>
<dbReference type="InterPro" id="IPR017853">
    <property type="entry name" value="GH"/>
</dbReference>
<evidence type="ECO:0000256" key="3">
    <source>
        <dbReference type="ARBA" id="ARBA00012663"/>
    </source>
</evidence>
<dbReference type="GO" id="GO:0016020">
    <property type="term" value="C:membrane"/>
    <property type="evidence" value="ECO:0007669"/>
    <property type="project" value="TreeGrafter"/>
</dbReference>
<dbReference type="InterPro" id="IPR012291">
    <property type="entry name" value="CBM2_carb-bd_dom_sf"/>
</dbReference>
<dbReference type="GO" id="GO:0030247">
    <property type="term" value="F:polysaccharide binding"/>
    <property type="evidence" value="ECO:0007669"/>
    <property type="project" value="InterPro"/>
</dbReference>
<evidence type="ECO:0000256" key="6">
    <source>
        <dbReference type="ARBA" id="ARBA00030512"/>
    </source>
</evidence>
<evidence type="ECO:0000256" key="1">
    <source>
        <dbReference type="ARBA" id="ARBA00001231"/>
    </source>
</evidence>
<dbReference type="GO" id="GO:0005975">
    <property type="term" value="P:carbohydrate metabolic process"/>
    <property type="evidence" value="ECO:0007669"/>
    <property type="project" value="InterPro"/>
</dbReference>
<organism evidence="12">
    <name type="scientific">Serratia fonticola</name>
    <dbReference type="NCBI Taxonomy" id="47917"/>
    <lineage>
        <taxon>Bacteria</taxon>
        <taxon>Pseudomonadati</taxon>
        <taxon>Pseudomonadota</taxon>
        <taxon>Gammaproteobacteria</taxon>
        <taxon>Enterobacterales</taxon>
        <taxon>Yersiniaceae</taxon>
        <taxon>Serratia</taxon>
    </lineage>
</organism>